<reference evidence="1 2" key="1">
    <citation type="submission" date="2024-06" db="EMBL/GenBank/DDBJ databases">
        <title>The Natural Products Discovery Center: Release of the First 8490 Sequenced Strains for Exploring Actinobacteria Biosynthetic Diversity.</title>
        <authorList>
            <person name="Kalkreuter E."/>
            <person name="Kautsar S.A."/>
            <person name="Yang D."/>
            <person name="Bader C.D."/>
            <person name="Teijaro C.N."/>
            <person name="Fluegel L."/>
            <person name="Davis C.M."/>
            <person name="Simpson J.R."/>
            <person name="Lauterbach L."/>
            <person name="Steele A.D."/>
            <person name="Gui C."/>
            <person name="Meng S."/>
            <person name="Li G."/>
            <person name="Viehrig K."/>
            <person name="Ye F."/>
            <person name="Su P."/>
            <person name="Kiefer A.F."/>
            <person name="Nichols A."/>
            <person name="Cepeda A.J."/>
            <person name="Yan W."/>
            <person name="Fan B."/>
            <person name="Jiang Y."/>
            <person name="Adhikari A."/>
            <person name="Zheng C.-J."/>
            <person name="Schuster L."/>
            <person name="Cowan T.M."/>
            <person name="Smanski M.J."/>
            <person name="Chevrette M.G."/>
            <person name="De Carvalho L.P.S."/>
            <person name="Shen B."/>
        </authorList>
    </citation>
    <scope>NUCLEOTIDE SEQUENCE [LARGE SCALE GENOMIC DNA]</scope>
    <source>
        <strain evidence="1 2">NPDC033039</strain>
    </source>
</reference>
<name>A0ABV2YZH7_9ACTN</name>
<dbReference type="Gene3D" id="3.40.50.1000">
    <property type="entry name" value="HAD superfamily/HAD-like"/>
    <property type="match status" value="1"/>
</dbReference>
<gene>
    <name evidence="1" type="ORF">AB0E61_13705</name>
</gene>
<proteinExistence type="predicted"/>
<dbReference type="SUPFAM" id="SSF56784">
    <property type="entry name" value="HAD-like"/>
    <property type="match status" value="1"/>
</dbReference>
<accession>A0ABV2YZH7</accession>
<comment type="caution">
    <text evidence="1">The sequence shown here is derived from an EMBL/GenBank/DDBJ whole genome shotgun (WGS) entry which is preliminary data.</text>
</comment>
<sequence>MTGAADHRIGTVLLDVNGTLVPSVPRRGAPAPETSGAFRHAVREVRAAGIRVGLCSDSPVEQLREFGRAIGLGPPATFPVLAENGNVVAGERIRVLTPFPGRDAVRAQVAECADRHGLRHGGELRAPEFGGTPLPPGAWGLGANRRASLSVFGPVPFVAAVERHLTRWAARNSVTLAVEPSPARTYAGIHPYAPIRLGKRRALAGLAAEGLRDVLLVGDSPADWIPGVPGVRSAFVAGAALPAEAEAGAWHRSREPELAGVLDILRRVAAAERAAQ</sequence>
<keyword evidence="2" id="KW-1185">Reference proteome</keyword>
<dbReference type="EMBL" id="JBEZVI010000009">
    <property type="protein sequence ID" value="MEU3711140.1"/>
    <property type="molecule type" value="Genomic_DNA"/>
</dbReference>
<organism evidence="1 2">
    <name type="scientific">Streptomyces catenulae</name>
    <dbReference type="NCBI Taxonomy" id="66875"/>
    <lineage>
        <taxon>Bacteria</taxon>
        <taxon>Bacillati</taxon>
        <taxon>Actinomycetota</taxon>
        <taxon>Actinomycetes</taxon>
        <taxon>Kitasatosporales</taxon>
        <taxon>Streptomycetaceae</taxon>
        <taxon>Streptomyces</taxon>
    </lineage>
</organism>
<evidence type="ECO:0000313" key="2">
    <source>
        <dbReference type="Proteomes" id="UP001550853"/>
    </source>
</evidence>
<dbReference type="RefSeq" id="WP_030281234.1">
    <property type="nucleotide sequence ID" value="NZ_JBEZVI010000009.1"/>
</dbReference>
<protein>
    <recommendedName>
        <fullName evidence="3">HAD family phosphatase</fullName>
    </recommendedName>
</protein>
<evidence type="ECO:0008006" key="3">
    <source>
        <dbReference type="Google" id="ProtNLM"/>
    </source>
</evidence>
<evidence type="ECO:0000313" key="1">
    <source>
        <dbReference type="EMBL" id="MEU3711140.1"/>
    </source>
</evidence>
<dbReference type="Proteomes" id="UP001550853">
    <property type="component" value="Unassembled WGS sequence"/>
</dbReference>
<dbReference type="InterPro" id="IPR023214">
    <property type="entry name" value="HAD_sf"/>
</dbReference>
<dbReference type="InterPro" id="IPR036412">
    <property type="entry name" value="HAD-like_sf"/>
</dbReference>
<dbReference type="CDD" id="cd01427">
    <property type="entry name" value="HAD_like"/>
    <property type="match status" value="1"/>
</dbReference>